<organism evidence="1 2">
    <name type="scientific">Dactylosporangium aurantiacum</name>
    <dbReference type="NCBI Taxonomy" id="35754"/>
    <lineage>
        <taxon>Bacteria</taxon>
        <taxon>Bacillati</taxon>
        <taxon>Actinomycetota</taxon>
        <taxon>Actinomycetes</taxon>
        <taxon>Micromonosporales</taxon>
        <taxon>Micromonosporaceae</taxon>
        <taxon>Dactylosporangium</taxon>
    </lineage>
</organism>
<gene>
    <name evidence="1" type="ORF">Daura_17460</name>
</gene>
<proteinExistence type="predicted"/>
<dbReference type="AlphaFoldDB" id="A0A9Q9IKF3"/>
<protein>
    <submittedName>
        <fullName evidence="1">Uncharacterized protein</fullName>
    </submittedName>
</protein>
<dbReference type="Proteomes" id="UP001058003">
    <property type="component" value="Chromosome"/>
</dbReference>
<name>A0A9Q9IKF3_9ACTN</name>
<evidence type="ECO:0000313" key="1">
    <source>
        <dbReference type="EMBL" id="UWZ57797.1"/>
    </source>
</evidence>
<keyword evidence="2" id="KW-1185">Reference proteome</keyword>
<reference evidence="1" key="1">
    <citation type="submission" date="2021-04" db="EMBL/GenBank/DDBJ databases">
        <title>Dactylosporangium aurantiacum NRRL B-8018 full assembly.</title>
        <authorList>
            <person name="Hartkoorn R.C."/>
            <person name="Beaudoing E."/>
            <person name="Hot D."/>
        </authorList>
    </citation>
    <scope>NUCLEOTIDE SEQUENCE</scope>
    <source>
        <strain evidence="1">NRRL B-8018</strain>
    </source>
</reference>
<evidence type="ECO:0000313" key="2">
    <source>
        <dbReference type="Proteomes" id="UP001058003"/>
    </source>
</evidence>
<accession>A0A9Q9IKF3</accession>
<sequence length="226" mass="24511">MWLHEAVTARDVAAALPDIPVLRERCQALAALDAILSPEWESRYFSFDAHWGPGEQVASMRNGSGDEYDIVFGEAGVFIRGFAHESPMSPAHDEDGELWPGLLDAVPEVFAGSVAEPAFSYDGRLEATVCVWRETGDDRWHTGDVDHPAGPDPDGADGLFAVLVAGTPQAYRAFAEDYYERPVDAGAVRAVFAHEPLTDALVTRLNPDLTLADLAEDLARIGYGAR</sequence>
<dbReference type="RefSeq" id="WP_033360859.1">
    <property type="nucleotide sequence ID" value="NZ_CP073767.1"/>
</dbReference>
<dbReference type="KEGG" id="daur:Daura_17460"/>
<dbReference type="EMBL" id="CP073767">
    <property type="protein sequence ID" value="UWZ57797.1"/>
    <property type="molecule type" value="Genomic_DNA"/>
</dbReference>
<dbReference type="OrthoDB" id="361945at2"/>